<evidence type="ECO:0000256" key="5">
    <source>
        <dbReference type="ARBA" id="ARBA00022989"/>
    </source>
</evidence>
<evidence type="ECO:0000256" key="2">
    <source>
        <dbReference type="ARBA" id="ARBA00022448"/>
    </source>
</evidence>
<comment type="similarity">
    <text evidence="7">Belongs to the binding-protein-dependent transport system permease family.</text>
</comment>
<evidence type="ECO:0000256" key="3">
    <source>
        <dbReference type="ARBA" id="ARBA00022475"/>
    </source>
</evidence>
<feature type="transmembrane region" description="Helical" evidence="7">
    <location>
        <begin position="697"/>
        <end position="722"/>
    </location>
</feature>
<dbReference type="InterPro" id="IPR035906">
    <property type="entry name" value="MetI-like_sf"/>
</dbReference>
<dbReference type="SUPFAM" id="SSF161098">
    <property type="entry name" value="MetI-like"/>
    <property type="match status" value="1"/>
</dbReference>
<evidence type="ECO:0000256" key="1">
    <source>
        <dbReference type="ARBA" id="ARBA00004651"/>
    </source>
</evidence>
<feature type="transmembrane region" description="Helical" evidence="7">
    <location>
        <begin position="734"/>
        <end position="755"/>
    </location>
</feature>
<feature type="compositionally biased region" description="Basic residues" evidence="8">
    <location>
        <begin position="532"/>
        <end position="558"/>
    </location>
</feature>
<feature type="compositionally biased region" description="Basic and acidic residues" evidence="8">
    <location>
        <begin position="45"/>
        <end position="60"/>
    </location>
</feature>
<feature type="compositionally biased region" description="Basic residues" evidence="8">
    <location>
        <begin position="165"/>
        <end position="186"/>
    </location>
</feature>
<comment type="caution">
    <text evidence="10">The sequence shown here is derived from an EMBL/GenBank/DDBJ whole genome shotgun (WGS) entry which is preliminary data.</text>
</comment>
<dbReference type="GO" id="GO:0055085">
    <property type="term" value="P:transmembrane transport"/>
    <property type="evidence" value="ECO:0007669"/>
    <property type="project" value="InterPro"/>
</dbReference>
<feature type="compositionally biased region" description="Low complexity" evidence="8">
    <location>
        <begin position="187"/>
        <end position="197"/>
    </location>
</feature>
<dbReference type="Gene3D" id="1.10.3720.10">
    <property type="entry name" value="MetI-like"/>
    <property type="match status" value="1"/>
</dbReference>
<feature type="compositionally biased region" description="Basic residues" evidence="8">
    <location>
        <begin position="351"/>
        <end position="364"/>
    </location>
</feature>
<feature type="compositionally biased region" description="Basic and acidic residues" evidence="8">
    <location>
        <begin position="148"/>
        <end position="164"/>
    </location>
</feature>
<dbReference type="GO" id="GO:0005886">
    <property type="term" value="C:plasma membrane"/>
    <property type="evidence" value="ECO:0007669"/>
    <property type="project" value="UniProtKB-SubCell"/>
</dbReference>
<sequence length="900" mass="98298">MAQIIRRCRISSSITGCYEQLRAPGRPCDGPILSPHVKCHIAPRGTHEDTKSRTRPDRGPRSAVRGGLRRTERGRRRRGRRPDEGRHPARPVQHRPGAPGPGPRLRHLHPGRGPADLPDADHLRPRPRAGRRADRPGPGHRHRAPHRRLADLDLHPQGRREVRGRPARHQQGRQVRRRAHLRRRAARGPAVRPALAGGRRHLQGPVPGPGGPRVDRDPGRADRRLPPQPAGGRLRLRRVAADVRPGAAGQGHRRRLRQPPVLLRSVPDRRLRAQEAAHARPQPLVGPGDRHRSQGPARQGRHRPQPRPGRGRPAADRRSGRGRERRRPGADRPGLRRAGGQRPAAEEAPGHRRVHQHPVPRRQHQAPAAGRRPGAAGDRVRARQGRAAHHPRRPDRRRPRHHAAAAHPARRGARGPVPEPGRQGRPGQGQGPARRGRPRLRPGAHPRHPGHRGRQGAGRGGAGLARPGRHHREDQRDQLLGVLQHGRQPGPPARPGDRRLDTGLAGRLHLPADPVRRPARHRRGQQQPRPVRLPRGRHPAGRDRRHRRPGRRPARVRRAREADHAGRPGRPVPLGPRRRPGRAERGRRVRPHRLRRPARPRLAGAAEVTVLRKLLAQRSALLALASVALLVLVALAAPLITWLAGSSPTAFHGEAVDPALGGLPRGAAGGIGSEHWLGVEPVNGRDVLARVVYGARVSLLIAVLATAVSVVLGTTLGLLAGFLGGWADTVIGRLMDLLMSFPSLIFMIALISAAPGADRRLLLVVVLGFFGWPYVGRIVRGQAMVLARGEFVAAARVLGASRRTLLLREVLPNLTGPVLVVATMSIPACIATEAGLSFLGVGVQPPTPSWGQMIATAVPWYASDPAYFLIPGVLLFVTVLAFNVLGDAVRDALDPRSKRR</sequence>
<evidence type="ECO:0000313" key="11">
    <source>
        <dbReference type="Proteomes" id="UP000450000"/>
    </source>
</evidence>
<keyword evidence="3" id="KW-1003">Cell membrane</keyword>
<dbReference type="Proteomes" id="UP000450000">
    <property type="component" value="Unassembled WGS sequence"/>
</dbReference>
<dbReference type="OrthoDB" id="9812701at2"/>
<feature type="compositionally biased region" description="Basic and acidic residues" evidence="8">
    <location>
        <begin position="266"/>
        <end position="278"/>
    </location>
</feature>
<evidence type="ECO:0000259" key="9">
    <source>
        <dbReference type="PROSITE" id="PS50928"/>
    </source>
</evidence>
<evidence type="ECO:0000313" key="10">
    <source>
        <dbReference type="EMBL" id="MQS10755.1"/>
    </source>
</evidence>
<accession>A0A6N7KJ62</accession>
<name>A0A6N7KJ62_9ACTN</name>
<feature type="domain" description="ABC transmembrane type-1" evidence="9">
    <location>
        <begin position="695"/>
        <end position="886"/>
    </location>
</feature>
<proteinExistence type="inferred from homology"/>
<feature type="region of interest" description="Disordered" evidence="8">
    <location>
        <begin position="483"/>
        <end position="502"/>
    </location>
</feature>
<keyword evidence="5 7" id="KW-1133">Transmembrane helix</keyword>
<feature type="transmembrane region" description="Helical" evidence="7">
    <location>
        <begin position="866"/>
        <end position="889"/>
    </location>
</feature>
<dbReference type="InterPro" id="IPR000515">
    <property type="entry name" value="MetI-like"/>
</dbReference>
<feature type="region of interest" description="Disordered" evidence="8">
    <location>
        <begin position="41"/>
        <end position="472"/>
    </location>
</feature>
<keyword evidence="2 7" id="KW-0813">Transport</keyword>
<dbReference type="EMBL" id="WBOF01000001">
    <property type="protein sequence ID" value="MQS10755.1"/>
    <property type="molecule type" value="Genomic_DNA"/>
</dbReference>
<dbReference type="PANTHER" id="PTHR43386">
    <property type="entry name" value="OLIGOPEPTIDE TRANSPORT SYSTEM PERMEASE PROTEIN APPC"/>
    <property type="match status" value="1"/>
</dbReference>
<dbReference type="CDD" id="cd06261">
    <property type="entry name" value="TM_PBP2"/>
    <property type="match status" value="1"/>
</dbReference>
<evidence type="ECO:0000256" key="6">
    <source>
        <dbReference type="ARBA" id="ARBA00023136"/>
    </source>
</evidence>
<dbReference type="PANTHER" id="PTHR43386:SF1">
    <property type="entry name" value="D,D-DIPEPTIDE TRANSPORT SYSTEM PERMEASE PROTEIN DDPC-RELATED"/>
    <property type="match status" value="1"/>
</dbReference>
<dbReference type="Pfam" id="PF00528">
    <property type="entry name" value="BPD_transp_1"/>
    <property type="match status" value="1"/>
</dbReference>
<evidence type="ECO:0000256" key="7">
    <source>
        <dbReference type="RuleBase" id="RU363032"/>
    </source>
</evidence>
<feature type="compositionally biased region" description="Basic residues" evidence="8">
    <location>
        <begin position="138"/>
        <end position="147"/>
    </location>
</feature>
<feature type="compositionally biased region" description="Low complexity" evidence="8">
    <location>
        <begin position="414"/>
        <end position="423"/>
    </location>
</feature>
<feature type="compositionally biased region" description="Low complexity" evidence="8">
    <location>
        <begin position="365"/>
        <end position="377"/>
    </location>
</feature>
<dbReference type="InterPro" id="IPR050366">
    <property type="entry name" value="BP-dependent_transpt_permease"/>
</dbReference>
<feature type="compositionally biased region" description="Basic and acidic residues" evidence="8">
    <location>
        <begin position="213"/>
        <end position="225"/>
    </location>
</feature>
<feature type="transmembrane region" description="Helical" evidence="7">
    <location>
        <begin position="761"/>
        <end position="779"/>
    </location>
</feature>
<evidence type="ECO:0000256" key="8">
    <source>
        <dbReference type="SAM" id="MobiDB-lite"/>
    </source>
</evidence>
<feature type="compositionally biased region" description="Basic residues" evidence="8">
    <location>
        <begin position="434"/>
        <end position="454"/>
    </location>
</feature>
<dbReference type="PROSITE" id="PS50928">
    <property type="entry name" value="ABC_TM1"/>
    <property type="match status" value="1"/>
</dbReference>
<feature type="compositionally biased region" description="Basic residues" evidence="8">
    <location>
        <begin position="587"/>
        <end position="599"/>
    </location>
</feature>
<reference evidence="10 11" key="1">
    <citation type="submission" date="2019-09" db="EMBL/GenBank/DDBJ databases">
        <title>Genome Sequences of Streptomyces kaniharaensis ATCC 21070.</title>
        <authorList>
            <person name="Zhu W."/>
            <person name="De Crecy-Lagard V."/>
            <person name="Richards N.G."/>
        </authorList>
    </citation>
    <scope>NUCLEOTIDE SEQUENCE [LARGE SCALE GENOMIC DNA]</scope>
    <source>
        <strain evidence="10 11">SF-557</strain>
    </source>
</reference>
<gene>
    <name evidence="10" type="ORF">F7Q99_00270</name>
</gene>
<feature type="region of interest" description="Disordered" evidence="8">
    <location>
        <begin position="508"/>
        <end position="600"/>
    </location>
</feature>
<protein>
    <submittedName>
        <fullName evidence="10">ABC transporter permease subunit</fullName>
    </submittedName>
</protein>
<evidence type="ECO:0000256" key="4">
    <source>
        <dbReference type="ARBA" id="ARBA00022692"/>
    </source>
</evidence>
<keyword evidence="4 7" id="KW-0812">Transmembrane</keyword>
<organism evidence="10 11">
    <name type="scientific">Streptomyces kaniharaensis</name>
    <dbReference type="NCBI Taxonomy" id="212423"/>
    <lineage>
        <taxon>Bacteria</taxon>
        <taxon>Bacillati</taxon>
        <taxon>Actinomycetota</taxon>
        <taxon>Actinomycetes</taxon>
        <taxon>Kitasatosporales</taxon>
        <taxon>Streptomycetaceae</taxon>
        <taxon>Streptomyces</taxon>
    </lineage>
</organism>
<dbReference type="AlphaFoldDB" id="A0A6N7KJ62"/>
<keyword evidence="6 7" id="KW-0472">Membrane</keyword>
<feature type="compositionally biased region" description="Basic and acidic residues" evidence="8">
    <location>
        <begin position="313"/>
        <end position="334"/>
    </location>
</feature>
<comment type="subcellular location">
    <subcellularLocation>
        <location evidence="1 7">Cell membrane</location>
        <topology evidence="1 7">Multi-pass membrane protein</topology>
    </subcellularLocation>
</comment>
<feature type="transmembrane region" description="Helical" evidence="7">
    <location>
        <begin position="621"/>
        <end position="644"/>
    </location>
</feature>
<keyword evidence="11" id="KW-1185">Reference proteome</keyword>
<feature type="compositionally biased region" description="Basic residues" evidence="8">
    <location>
        <begin position="382"/>
        <end position="413"/>
    </location>
</feature>